<accession>A0A242WDI6</accession>
<dbReference type="InterPro" id="IPR018060">
    <property type="entry name" value="HTH_AraC"/>
</dbReference>
<proteinExistence type="predicted"/>
<feature type="domain" description="HTH araC/xylS-type" evidence="4">
    <location>
        <begin position="9"/>
        <end position="106"/>
    </location>
</feature>
<dbReference type="InterPro" id="IPR018062">
    <property type="entry name" value="HTH_AraC-typ_CS"/>
</dbReference>
<dbReference type="Pfam" id="PF12833">
    <property type="entry name" value="HTH_18"/>
    <property type="match status" value="1"/>
</dbReference>
<evidence type="ECO:0000259" key="4">
    <source>
        <dbReference type="PROSITE" id="PS01124"/>
    </source>
</evidence>
<dbReference type="EMBL" id="NFCF01000038">
    <property type="protein sequence ID" value="OTW54204.1"/>
    <property type="molecule type" value="Genomic_DNA"/>
</dbReference>
<dbReference type="SUPFAM" id="SSF46689">
    <property type="entry name" value="Homeodomain-like"/>
    <property type="match status" value="2"/>
</dbReference>
<dbReference type="GO" id="GO:0043565">
    <property type="term" value="F:sequence-specific DNA binding"/>
    <property type="evidence" value="ECO:0007669"/>
    <property type="project" value="InterPro"/>
</dbReference>
<dbReference type="SMART" id="SM00342">
    <property type="entry name" value="HTH_ARAC"/>
    <property type="match status" value="1"/>
</dbReference>
<name>A0A242WDI6_BACTU</name>
<comment type="caution">
    <text evidence="5">The sequence shown here is derived from an EMBL/GenBank/DDBJ whole genome shotgun (WGS) entry which is preliminary data.</text>
</comment>
<evidence type="ECO:0000313" key="5">
    <source>
        <dbReference type="EMBL" id="OTW54204.1"/>
    </source>
</evidence>
<dbReference type="InterPro" id="IPR009057">
    <property type="entry name" value="Homeodomain-like_sf"/>
</dbReference>
<keyword evidence="1" id="KW-0805">Transcription regulation</keyword>
<dbReference type="GO" id="GO:0003700">
    <property type="term" value="F:DNA-binding transcription factor activity"/>
    <property type="evidence" value="ECO:0007669"/>
    <property type="project" value="InterPro"/>
</dbReference>
<organism evidence="5 6">
    <name type="scientific">Bacillus thuringiensis serovar mexicanensis</name>
    <dbReference type="NCBI Taxonomy" id="180868"/>
    <lineage>
        <taxon>Bacteria</taxon>
        <taxon>Bacillati</taxon>
        <taxon>Bacillota</taxon>
        <taxon>Bacilli</taxon>
        <taxon>Bacillales</taxon>
        <taxon>Bacillaceae</taxon>
        <taxon>Bacillus</taxon>
        <taxon>Bacillus cereus group</taxon>
    </lineage>
</organism>
<evidence type="ECO:0000313" key="6">
    <source>
        <dbReference type="Proteomes" id="UP000195152"/>
    </source>
</evidence>
<dbReference type="Proteomes" id="UP000195152">
    <property type="component" value="Unassembled WGS sequence"/>
</dbReference>
<reference evidence="5 6" key="1">
    <citation type="submission" date="2016-10" db="EMBL/GenBank/DDBJ databases">
        <title>Comparative genomics of Bacillus thuringiensis reveals a path to pathogens against multiple invertebrate hosts.</title>
        <authorList>
            <person name="Zheng J."/>
            <person name="Gao Q."/>
            <person name="Liu H."/>
            <person name="Peng D."/>
            <person name="Ruan L."/>
            <person name="Sun M."/>
        </authorList>
    </citation>
    <scope>NUCLEOTIDE SEQUENCE [LARGE SCALE GENOMIC DNA]</scope>
    <source>
        <strain evidence="5">BGSC 4AC1</strain>
    </source>
</reference>
<gene>
    <name evidence="5" type="ORF">BK699_04220</name>
</gene>
<evidence type="ECO:0000256" key="1">
    <source>
        <dbReference type="ARBA" id="ARBA00023015"/>
    </source>
</evidence>
<evidence type="ECO:0000256" key="2">
    <source>
        <dbReference type="ARBA" id="ARBA00023125"/>
    </source>
</evidence>
<keyword evidence="2" id="KW-0238">DNA-binding</keyword>
<dbReference type="AlphaFoldDB" id="A0A242WDI6"/>
<dbReference type="InterPro" id="IPR050959">
    <property type="entry name" value="MarA-like"/>
</dbReference>
<protein>
    <submittedName>
        <fullName evidence="5">AraC family transcriptional regulator</fullName>
    </submittedName>
</protein>
<dbReference type="PROSITE" id="PS01124">
    <property type="entry name" value="HTH_ARAC_FAMILY_2"/>
    <property type="match status" value="1"/>
</dbReference>
<sequence>MKEMNEHIQQMVDWIEVNLKKEFSLDELSRYMGYSPYYCSFKFHQVTGFSIRRYILLRRLYLSIEDLKNGRKIIDIAVDYNYSSQEAYSRAFKNVFGMNPREFQLNQLPIQSFVELNINKGGEFNMNISRKIQVEQLRNAKSELFDKDVLNILNGQVMYEEFKNEKLMGDSDYVPFNEAMCVNPATTQVFDEDFIKTRAEGHNSSVESYTKKVIDPLEKLFTKKYKCIVLWFGEDMFCQMNLLTILSYLEQSCYEGKVYLNSFREDEFKVSQTEIKLENYHSAYKEVLVNHEKPSVATLPVMYQAIDLFLEMLKEDNAVIKFISRNKDLSTRELLIKLFHLFPTIGYGDTQYIELINKIKKKATPKI</sequence>
<dbReference type="PANTHER" id="PTHR47504">
    <property type="entry name" value="RIGHT ORIGIN-BINDING PROTEIN"/>
    <property type="match status" value="1"/>
</dbReference>
<dbReference type="PANTHER" id="PTHR47504:SF6">
    <property type="entry name" value="ARAC-FAMILY TRANSCRIPTIONAL REGULATOR"/>
    <property type="match status" value="1"/>
</dbReference>
<keyword evidence="3" id="KW-0804">Transcription</keyword>
<dbReference type="Gene3D" id="1.10.10.60">
    <property type="entry name" value="Homeodomain-like"/>
    <property type="match status" value="2"/>
</dbReference>
<dbReference type="PROSITE" id="PS00041">
    <property type="entry name" value="HTH_ARAC_FAMILY_1"/>
    <property type="match status" value="1"/>
</dbReference>
<evidence type="ECO:0000256" key="3">
    <source>
        <dbReference type="ARBA" id="ARBA00023163"/>
    </source>
</evidence>